<dbReference type="PANTHER" id="PTHR14879">
    <property type="entry name" value="CASPASE REGULATOR, RING FINGER DOMAIN-CONTAINING"/>
    <property type="match status" value="1"/>
</dbReference>
<dbReference type="GO" id="GO:1902042">
    <property type="term" value="P:negative regulation of extrinsic apoptotic signaling pathway via death domain receptors"/>
    <property type="evidence" value="ECO:0007669"/>
    <property type="project" value="TreeGrafter"/>
</dbReference>
<dbReference type="GO" id="GO:0005737">
    <property type="term" value="C:cytoplasm"/>
    <property type="evidence" value="ECO:0007669"/>
    <property type="project" value="TreeGrafter"/>
</dbReference>
<dbReference type="Pfam" id="PF22968">
    <property type="entry name" value="RNF34L-like_3rd"/>
    <property type="match status" value="1"/>
</dbReference>
<gene>
    <name evidence="6" type="primary">Rffl-L</name>
    <name evidence="6" type="ORF">Hamer_G011043</name>
</gene>
<feature type="region of interest" description="Disordered" evidence="4">
    <location>
        <begin position="140"/>
        <end position="200"/>
    </location>
</feature>
<dbReference type="InterPro" id="IPR001841">
    <property type="entry name" value="Znf_RING"/>
</dbReference>
<keyword evidence="1 3" id="KW-0863">Zinc-finger</keyword>
<dbReference type="AlphaFoldDB" id="A0A8J5MVQ3"/>
<evidence type="ECO:0000256" key="1">
    <source>
        <dbReference type="ARBA" id="ARBA00022771"/>
    </source>
</evidence>
<evidence type="ECO:0000256" key="4">
    <source>
        <dbReference type="SAM" id="MobiDB-lite"/>
    </source>
</evidence>
<sequence>MLGGGGGCGGPVSWWCSEAWRCSPKVAPDITCAATTATQMADCDQCNAKFSLLKRRRICSGCGLVFCGACIKRGMCGTRKCNKCIVLTQWPLDVSEVTALRVKDLRHFLHSRHINTTACTEKRDLIELVTRHVSYQHRGTGATSRWSVPVNGDNGTTNSRVQTNHKPPAPPRPNNTTRDDGIRVRPSSASPSDSRNMGSIRVRPMDGVRVRPVRSLSPDSNDYDPEVDFGIRVFATERQTNHQQRANSTSPISAEGCSGSVEDHCSHCPSEDCTTSCCSLDSCHNGASSQPVTCPLNVDTSSQESFEDIIAPCEGHLPDTSNTERSRDWIIINAQVEPQQVSETGSSHDTNHTHNSSASYDAGEAATNSSPDTEPSAPPQEEEPPPVTATSSSSASSSTPPSATSSPEPNKCFVPGIIPLGDLKSEEDIRRLSVRQCKELLALHRVNYSGVREKSELLKKIEMLWKDYQNSRQDVEALPEELVCKICMDRAIDCVLLECGHMVACTQCGKQMAECPVCRQYVVRVVHTFRA</sequence>
<dbReference type="InterPro" id="IPR051728">
    <property type="entry name" value="RING-FYVE_E3_ubiquitin-ligase"/>
</dbReference>
<evidence type="ECO:0000256" key="2">
    <source>
        <dbReference type="ARBA" id="ARBA00022833"/>
    </source>
</evidence>
<dbReference type="Pfam" id="PF13920">
    <property type="entry name" value="zf-C3HC4_3"/>
    <property type="match status" value="1"/>
</dbReference>
<keyword evidence="2" id="KW-0862">Zinc</keyword>
<keyword evidence="1 3" id="KW-0479">Metal-binding</keyword>
<dbReference type="GO" id="GO:0070936">
    <property type="term" value="P:protein K48-linked ubiquitination"/>
    <property type="evidence" value="ECO:0007669"/>
    <property type="project" value="TreeGrafter"/>
</dbReference>
<dbReference type="InterPro" id="IPR055111">
    <property type="entry name" value="RNF34_RFFL_HeH"/>
</dbReference>
<dbReference type="SMART" id="SM00184">
    <property type="entry name" value="RING"/>
    <property type="match status" value="1"/>
</dbReference>
<dbReference type="Proteomes" id="UP000747542">
    <property type="component" value="Unassembled WGS sequence"/>
</dbReference>
<dbReference type="InterPro" id="IPR057299">
    <property type="entry name" value="RNF34_RFFL_SAP"/>
</dbReference>
<reference evidence="6" key="1">
    <citation type="journal article" date="2021" name="Sci. Adv.">
        <title>The American lobster genome reveals insights on longevity, neural, and immune adaptations.</title>
        <authorList>
            <person name="Polinski J.M."/>
            <person name="Zimin A.V."/>
            <person name="Clark K.F."/>
            <person name="Kohn A.B."/>
            <person name="Sadowski N."/>
            <person name="Timp W."/>
            <person name="Ptitsyn A."/>
            <person name="Khanna P."/>
            <person name="Romanova D.Y."/>
            <person name="Williams P."/>
            <person name="Greenwood S.J."/>
            <person name="Moroz L.L."/>
            <person name="Walt D.R."/>
            <person name="Bodnar A.G."/>
        </authorList>
    </citation>
    <scope>NUCLEOTIDE SEQUENCE</scope>
    <source>
        <strain evidence="6">GMGI-L3</strain>
    </source>
</reference>
<dbReference type="FunFam" id="3.30.40.10:FF:000110">
    <property type="entry name" value="E3 ubiquitin-protein ligase RNF34 isoform X1"/>
    <property type="match status" value="1"/>
</dbReference>
<dbReference type="OrthoDB" id="3045089at2759"/>
<organism evidence="6 7">
    <name type="scientific">Homarus americanus</name>
    <name type="common">American lobster</name>
    <dbReference type="NCBI Taxonomy" id="6706"/>
    <lineage>
        <taxon>Eukaryota</taxon>
        <taxon>Metazoa</taxon>
        <taxon>Ecdysozoa</taxon>
        <taxon>Arthropoda</taxon>
        <taxon>Crustacea</taxon>
        <taxon>Multicrustacea</taxon>
        <taxon>Malacostraca</taxon>
        <taxon>Eumalacostraca</taxon>
        <taxon>Eucarida</taxon>
        <taxon>Decapoda</taxon>
        <taxon>Pleocyemata</taxon>
        <taxon>Astacidea</taxon>
        <taxon>Nephropoidea</taxon>
        <taxon>Nephropidae</taxon>
        <taxon>Homarus</taxon>
    </lineage>
</organism>
<evidence type="ECO:0000313" key="6">
    <source>
        <dbReference type="EMBL" id="KAG7166220.1"/>
    </source>
</evidence>
<dbReference type="Pfam" id="PF23632">
    <property type="entry name" value="SAP_RNF34_RFFL"/>
    <property type="match status" value="1"/>
</dbReference>
<feature type="compositionally biased region" description="Low complexity" evidence="4">
    <location>
        <begin position="344"/>
        <end position="359"/>
    </location>
</feature>
<name>A0A8J5MVQ3_HOMAM</name>
<feature type="compositionally biased region" description="Polar residues" evidence="4">
    <location>
        <begin position="187"/>
        <end position="197"/>
    </location>
</feature>
<dbReference type="PANTHER" id="PTHR14879:SF15">
    <property type="entry name" value="E3 UBIQUITIN-PROTEIN LIGASE RIFIFYLIN-LIKE PROTEIN"/>
    <property type="match status" value="1"/>
</dbReference>
<feature type="domain" description="RING-type" evidence="5">
    <location>
        <begin position="484"/>
        <end position="519"/>
    </location>
</feature>
<feature type="compositionally biased region" description="Low complexity" evidence="4">
    <location>
        <begin position="388"/>
        <end position="409"/>
    </location>
</feature>
<evidence type="ECO:0000313" key="7">
    <source>
        <dbReference type="Proteomes" id="UP000747542"/>
    </source>
</evidence>
<dbReference type="CDD" id="cd16500">
    <property type="entry name" value="RING-HC_CARP"/>
    <property type="match status" value="1"/>
</dbReference>
<dbReference type="GO" id="GO:0061630">
    <property type="term" value="F:ubiquitin protein ligase activity"/>
    <property type="evidence" value="ECO:0007669"/>
    <property type="project" value="TreeGrafter"/>
</dbReference>
<feature type="region of interest" description="Disordered" evidence="4">
    <location>
        <begin position="339"/>
        <end position="411"/>
    </location>
</feature>
<dbReference type="GO" id="GO:0043161">
    <property type="term" value="P:proteasome-mediated ubiquitin-dependent protein catabolic process"/>
    <property type="evidence" value="ECO:0007669"/>
    <property type="project" value="TreeGrafter"/>
</dbReference>
<feature type="compositionally biased region" description="Polar residues" evidence="4">
    <location>
        <begin position="153"/>
        <end position="165"/>
    </location>
</feature>
<evidence type="ECO:0000256" key="3">
    <source>
        <dbReference type="PROSITE-ProRule" id="PRU00175"/>
    </source>
</evidence>
<dbReference type="GO" id="GO:0005886">
    <property type="term" value="C:plasma membrane"/>
    <property type="evidence" value="ECO:0007669"/>
    <property type="project" value="TreeGrafter"/>
</dbReference>
<evidence type="ECO:0000259" key="5">
    <source>
        <dbReference type="PROSITE" id="PS50089"/>
    </source>
</evidence>
<keyword evidence="7" id="KW-1185">Reference proteome</keyword>
<protein>
    <submittedName>
        <fullName evidence="6">E3 ubiquitin-protein ligase rififylin-like</fullName>
    </submittedName>
</protein>
<dbReference type="GO" id="GO:0008270">
    <property type="term" value="F:zinc ion binding"/>
    <property type="evidence" value="ECO:0007669"/>
    <property type="project" value="UniProtKB-KW"/>
</dbReference>
<accession>A0A8J5MVQ3</accession>
<comment type="caution">
    <text evidence="6">The sequence shown here is derived from an EMBL/GenBank/DDBJ whole genome shotgun (WGS) entry which is preliminary data.</text>
</comment>
<proteinExistence type="predicted"/>
<dbReference type="EMBL" id="JAHLQT010022636">
    <property type="protein sequence ID" value="KAG7166220.1"/>
    <property type="molecule type" value="Genomic_DNA"/>
</dbReference>
<dbReference type="PROSITE" id="PS50089">
    <property type="entry name" value="ZF_RING_2"/>
    <property type="match status" value="1"/>
</dbReference>